<proteinExistence type="predicted"/>
<dbReference type="InterPro" id="IPR029063">
    <property type="entry name" value="SAM-dependent_MTases_sf"/>
</dbReference>
<sequence>MKQNSQSAAKPVSPASRHVPSQRVPLHSGAGARLQAAALQLLARSARPVNHRGVQRLTWMLSRYFDPANDVTIWIGEGSRLRVHLDDGYWTKLLDPGYTYEPEIKDMLDRVLSPETIFLDCGSNIGFWSVLTRHQAQRVVAVEASPETFRRLEDNIALNGGGVESVHAALWGQDDLPLSIVGHHRYHAGASVCERDSEAGRDGWRSSTVPSVTIDTLVQRHCAGLTGPVVVKLDVEGAEIPAVEGAKQTFADRDVIFLFEDHGHDPTCKVSRHLMDMGMVVMSPGTSRPLTLQEIAAVKIDPKRGYNFAACRPEAPFVASMGRPAC</sequence>
<keyword evidence="4" id="KW-1185">Reference proteome</keyword>
<dbReference type="InterPro" id="IPR052514">
    <property type="entry name" value="SAM-dependent_MTase"/>
</dbReference>
<dbReference type="Proteomes" id="UP001596957">
    <property type="component" value="Unassembled WGS sequence"/>
</dbReference>
<evidence type="ECO:0000256" key="1">
    <source>
        <dbReference type="SAM" id="MobiDB-lite"/>
    </source>
</evidence>
<dbReference type="Pfam" id="PF05050">
    <property type="entry name" value="Methyltransf_21"/>
    <property type="match status" value="1"/>
</dbReference>
<accession>A0ABW2VDX8</accession>
<reference evidence="4" key="1">
    <citation type="journal article" date="2019" name="Int. J. Syst. Evol. Microbiol.">
        <title>The Global Catalogue of Microorganisms (GCM) 10K type strain sequencing project: providing services to taxonomists for standard genome sequencing and annotation.</title>
        <authorList>
            <consortium name="The Broad Institute Genomics Platform"/>
            <consortium name="The Broad Institute Genome Sequencing Center for Infectious Disease"/>
            <person name="Wu L."/>
            <person name="Ma J."/>
        </authorList>
    </citation>
    <scope>NUCLEOTIDE SEQUENCE [LARGE SCALE GENOMIC DNA]</scope>
    <source>
        <strain evidence="4">CGMCC 4.7198</strain>
    </source>
</reference>
<comment type="caution">
    <text evidence="3">The sequence shown here is derived from an EMBL/GenBank/DDBJ whole genome shotgun (WGS) entry which is preliminary data.</text>
</comment>
<protein>
    <submittedName>
        <fullName evidence="3">FkbM family methyltransferase</fullName>
    </submittedName>
</protein>
<organism evidence="3 4">
    <name type="scientific">Streptomyces lutosisoli</name>
    <dbReference type="NCBI Taxonomy" id="2665721"/>
    <lineage>
        <taxon>Bacteria</taxon>
        <taxon>Bacillati</taxon>
        <taxon>Actinomycetota</taxon>
        <taxon>Actinomycetes</taxon>
        <taxon>Kitasatosporales</taxon>
        <taxon>Streptomycetaceae</taxon>
        <taxon>Streptomyces</taxon>
    </lineage>
</organism>
<name>A0ABW2VDX8_9ACTN</name>
<keyword evidence="3" id="KW-0489">Methyltransferase</keyword>
<evidence type="ECO:0000313" key="4">
    <source>
        <dbReference type="Proteomes" id="UP001596957"/>
    </source>
</evidence>
<dbReference type="NCBIfam" id="TIGR01444">
    <property type="entry name" value="fkbM_fam"/>
    <property type="match status" value="1"/>
</dbReference>
<dbReference type="GO" id="GO:0032259">
    <property type="term" value="P:methylation"/>
    <property type="evidence" value="ECO:0007669"/>
    <property type="project" value="UniProtKB-KW"/>
</dbReference>
<dbReference type="SUPFAM" id="SSF53335">
    <property type="entry name" value="S-adenosyl-L-methionine-dependent methyltransferases"/>
    <property type="match status" value="1"/>
</dbReference>
<dbReference type="GO" id="GO:0008168">
    <property type="term" value="F:methyltransferase activity"/>
    <property type="evidence" value="ECO:0007669"/>
    <property type="project" value="UniProtKB-KW"/>
</dbReference>
<evidence type="ECO:0000313" key="3">
    <source>
        <dbReference type="EMBL" id="MFD0282711.1"/>
    </source>
</evidence>
<feature type="domain" description="Methyltransferase FkbM" evidence="2">
    <location>
        <begin position="120"/>
        <end position="263"/>
    </location>
</feature>
<dbReference type="Gene3D" id="3.40.50.150">
    <property type="entry name" value="Vaccinia Virus protein VP39"/>
    <property type="match status" value="1"/>
</dbReference>
<dbReference type="EMBL" id="JBHTEC010000001">
    <property type="protein sequence ID" value="MFD0282711.1"/>
    <property type="molecule type" value="Genomic_DNA"/>
</dbReference>
<dbReference type="PANTHER" id="PTHR34203:SF15">
    <property type="entry name" value="SLL1173 PROTEIN"/>
    <property type="match status" value="1"/>
</dbReference>
<gene>
    <name evidence="3" type="ORF">ACFQZP_13645</name>
</gene>
<dbReference type="RefSeq" id="WP_381265650.1">
    <property type="nucleotide sequence ID" value="NZ_JBHTBI010000189.1"/>
</dbReference>
<evidence type="ECO:0000259" key="2">
    <source>
        <dbReference type="Pfam" id="PF05050"/>
    </source>
</evidence>
<feature type="region of interest" description="Disordered" evidence="1">
    <location>
        <begin position="1"/>
        <end position="25"/>
    </location>
</feature>
<dbReference type="InterPro" id="IPR006342">
    <property type="entry name" value="FkbM_mtfrase"/>
</dbReference>
<keyword evidence="3" id="KW-0808">Transferase</keyword>
<dbReference type="PANTHER" id="PTHR34203">
    <property type="entry name" value="METHYLTRANSFERASE, FKBM FAMILY PROTEIN"/>
    <property type="match status" value="1"/>
</dbReference>